<dbReference type="GO" id="GO:0005975">
    <property type="term" value="P:carbohydrate metabolic process"/>
    <property type="evidence" value="ECO:0007669"/>
    <property type="project" value="InterPro"/>
</dbReference>
<dbReference type="SUPFAM" id="SSF49899">
    <property type="entry name" value="Concanavalin A-like lectins/glucanases"/>
    <property type="match status" value="1"/>
</dbReference>
<sequence>MTRGLSTSVLLAIISAFSGSEASAITQNCSAFTTDAGSAFTHHRFYDFRNLSRDAGPSSAGSVSPALSRTVGDYWTTDWEVSNIFKWEAHPGWAPILYSPESVDRKDNGDGSLLELTTTQLKNGTQKSAELIYREYNITTLSLRILARITGSPGACAGFFTYYNDTQETDIEVVTRDPVDMFHGSNQPTYDGQERPIPDTSFNISMTTNNAGKSREEWNTYRLDWIPGQSSFYLNGVQLAQTGKNVPFEESRLIISMFGNGGSWSGPMEVGMDATLEVQWIQFAFNSTSASPGSDGVICNIDDPNFIKDLPPPDSIEDSGQPHSAVPFLKLIVLFVSVYGIIIFF</sequence>
<dbReference type="PROSITE" id="PS51762">
    <property type="entry name" value="GH16_2"/>
    <property type="match status" value="1"/>
</dbReference>
<dbReference type="VEuPathDB" id="FungiDB:SAPIO_CDS10523"/>
<dbReference type="InterPro" id="IPR013320">
    <property type="entry name" value="ConA-like_dom_sf"/>
</dbReference>
<evidence type="ECO:0000256" key="1">
    <source>
        <dbReference type="SAM" id="SignalP"/>
    </source>
</evidence>
<accession>A0A084FVL7</accession>
<dbReference type="Proteomes" id="UP000028545">
    <property type="component" value="Unassembled WGS sequence"/>
</dbReference>
<protein>
    <recommendedName>
        <fullName evidence="2">GH16 domain-containing protein</fullName>
    </recommendedName>
</protein>
<dbReference type="GO" id="GO:0004553">
    <property type="term" value="F:hydrolase activity, hydrolyzing O-glycosyl compounds"/>
    <property type="evidence" value="ECO:0007669"/>
    <property type="project" value="InterPro"/>
</dbReference>
<feature type="signal peptide" evidence="1">
    <location>
        <begin position="1"/>
        <end position="22"/>
    </location>
</feature>
<dbReference type="KEGG" id="sapo:SAPIO_CDS10523"/>
<dbReference type="EMBL" id="JOWA01000165">
    <property type="protein sequence ID" value="KEZ39129.1"/>
    <property type="molecule type" value="Genomic_DNA"/>
</dbReference>
<proteinExistence type="predicted"/>
<keyword evidence="1" id="KW-0732">Signal</keyword>
<comment type="caution">
    <text evidence="3">The sequence shown here is derived from an EMBL/GenBank/DDBJ whole genome shotgun (WGS) entry which is preliminary data.</text>
</comment>
<dbReference type="Gene3D" id="2.60.120.200">
    <property type="match status" value="1"/>
</dbReference>
<dbReference type="CDD" id="cd00413">
    <property type="entry name" value="Glyco_hydrolase_16"/>
    <property type="match status" value="1"/>
</dbReference>
<dbReference type="InterPro" id="IPR000757">
    <property type="entry name" value="Beta-glucanase-like"/>
</dbReference>
<organism evidence="3 4">
    <name type="scientific">Pseudallescheria apiosperma</name>
    <name type="common">Scedosporium apiospermum</name>
    <dbReference type="NCBI Taxonomy" id="563466"/>
    <lineage>
        <taxon>Eukaryota</taxon>
        <taxon>Fungi</taxon>
        <taxon>Dikarya</taxon>
        <taxon>Ascomycota</taxon>
        <taxon>Pezizomycotina</taxon>
        <taxon>Sordariomycetes</taxon>
        <taxon>Hypocreomycetidae</taxon>
        <taxon>Microascales</taxon>
        <taxon>Microascaceae</taxon>
        <taxon>Scedosporium</taxon>
    </lineage>
</organism>
<dbReference type="PANTHER" id="PTHR38121:SF4">
    <property type="entry name" value="GH16 DOMAIN-CONTAINING PROTEIN-RELATED"/>
    <property type="match status" value="1"/>
</dbReference>
<dbReference type="Pfam" id="PF00722">
    <property type="entry name" value="Glyco_hydro_16"/>
    <property type="match status" value="1"/>
</dbReference>
<gene>
    <name evidence="3" type="ORF">SAPIO_CDS10523</name>
</gene>
<evidence type="ECO:0000313" key="4">
    <source>
        <dbReference type="Proteomes" id="UP000028545"/>
    </source>
</evidence>
<name>A0A084FVL7_PSEDA</name>
<dbReference type="GeneID" id="27719728"/>
<dbReference type="RefSeq" id="XP_016638928.1">
    <property type="nucleotide sequence ID" value="XM_016784103.1"/>
</dbReference>
<evidence type="ECO:0000259" key="2">
    <source>
        <dbReference type="PROSITE" id="PS51762"/>
    </source>
</evidence>
<evidence type="ECO:0000313" key="3">
    <source>
        <dbReference type="EMBL" id="KEZ39129.1"/>
    </source>
</evidence>
<dbReference type="AlphaFoldDB" id="A0A084FVL7"/>
<reference evidence="3 4" key="1">
    <citation type="journal article" date="2014" name="Genome Announc.">
        <title>Draft genome sequence of the pathogenic fungus Scedosporium apiospermum.</title>
        <authorList>
            <person name="Vandeputte P."/>
            <person name="Ghamrawi S."/>
            <person name="Rechenmann M."/>
            <person name="Iltis A."/>
            <person name="Giraud S."/>
            <person name="Fleury M."/>
            <person name="Thornton C."/>
            <person name="Delhaes L."/>
            <person name="Meyer W."/>
            <person name="Papon N."/>
            <person name="Bouchara J.P."/>
        </authorList>
    </citation>
    <scope>NUCLEOTIDE SEQUENCE [LARGE SCALE GENOMIC DNA]</scope>
    <source>
        <strain evidence="3 4">IHEM 14462</strain>
    </source>
</reference>
<keyword evidence="4" id="KW-1185">Reference proteome</keyword>
<dbReference type="OrthoDB" id="4388755at2759"/>
<dbReference type="OMA" id="WVELLFN"/>
<feature type="chain" id="PRO_5001774951" description="GH16 domain-containing protein" evidence="1">
    <location>
        <begin position="23"/>
        <end position="345"/>
    </location>
</feature>
<dbReference type="PANTHER" id="PTHR38121">
    <property type="entry name" value="GH16 DOMAIN-CONTAINING PROTEIN"/>
    <property type="match status" value="1"/>
</dbReference>
<feature type="domain" description="GH16" evidence="2">
    <location>
        <begin position="57"/>
        <end position="289"/>
    </location>
</feature>
<dbReference type="HOGENOM" id="CLU_039765_0_0_1"/>